<evidence type="ECO:0000313" key="1">
    <source>
        <dbReference type="EMBL" id="RXH67314.1"/>
    </source>
</evidence>
<comment type="caution">
    <text evidence="1">The sequence shown here is derived from an EMBL/GenBank/DDBJ whole genome shotgun (WGS) entry which is preliminary data.</text>
</comment>
<dbReference type="EMBL" id="RDQH01000343">
    <property type="protein sequence ID" value="RXH67314.1"/>
    <property type="molecule type" value="Genomic_DNA"/>
</dbReference>
<proteinExistence type="predicted"/>
<evidence type="ECO:0000313" key="2">
    <source>
        <dbReference type="Proteomes" id="UP000290289"/>
    </source>
</evidence>
<accession>A0A498HAL6</accession>
<gene>
    <name evidence="1" type="ORF">DVH24_027434</name>
</gene>
<dbReference type="AlphaFoldDB" id="A0A498HAL6"/>
<protein>
    <submittedName>
        <fullName evidence="1">Uncharacterized protein</fullName>
    </submittedName>
</protein>
<organism evidence="1 2">
    <name type="scientific">Malus domestica</name>
    <name type="common">Apple</name>
    <name type="synonym">Pyrus malus</name>
    <dbReference type="NCBI Taxonomy" id="3750"/>
    <lineage>
        <taxon>Eukaryota</taxon>
        <taxon>Viridiplantae</taxon>
        <taxon>Streptophyta</taxon>
        <taxon>Embryophyta</taxon>
        <taxon>Tracheophyta</taxon>
        <taxon>Spermatophyta</taxon>
        <taxon>Magnoliopsida</taxon>
        <taxon>eudicotyledons</taxon>
        <taxon>Gunneridae</taxon>
        <taxon>Pentapetalae</taxon>
        <taxon>rosids</taxon>
        <taxon>fabids</taxon>
        <taxon>Rosales</taxon>
        <taxon>Rosaceae</taxon>
        <taxon>Amygdaloideae</taxon>
        <taxon>Maleae</taxon>
        <taxon>Malus</taxon>
    </lineage>
</organism>
<sequence>MGRFGIGVDNIEMTCVLQFRQRFGLARVRARVQMTKLARKCDLEHFEAVLGQEWIAHAWSKVDGLKEARNVLQIWKNQIKTWRIRNQLKRKNIIQTNLILSNIIQNLILSYPNLILIYLISSCKEGI</sequence>
<dbReference type="Proteomes" id="UP000290289">
    <property type="component" value="Chromosome 17"/>
</dbReference>
<keyword evidence="2" id="KW-1185">Reference proteome</keyword>
<reference evidence="1 2" key="1">
    <citation type="submission" date="2018-10" db="EMBL/GenBank/DDBJ databases">
        <title>A high-quality apple genome assembly.</title>
        <authorList>
            <person name="Hu J."/>
        </authorList>
    </citation>
    <scope>NUCLEOTIDE SEQUENCE [LARGE SCALE GENOMIC DNA]</scope>
    <source>
        <strain evidence="2">cv. HFTH1</strain>
        <tissue evidence="1">Young leaf</tissue>
    </source>
</reference>
<name>A0A498HAL6_MALDO</name>